<organism evidence="1 2">
    <name type="scientific">Steinernema carpocapsae</name>
    <name type="common">Entomopathogenic nematode</name>
    <dbReference type="NCBI Taxonomy" id="34508"/>
    <lineage>
        <taxon>Eukaryota</taxon>
        <taxon>Metazoa</taxon>
        <taxon>Ecdysozoa</taxon>
        <taxon>Nematoda</taxon>
        <taxon>Chromadorea</taxon>
        <taxon>Rhabditida</taxon>
        <taxon>Tylenchina</taxon>
        <taxon>Panagrolaimomorpha</taxon>
        <taxon>Strongyloidoidea</taxon>
        <taxon>Steinernematidae</taxon>
        <taxon>Steinernema</taxon>
    </lineage>
</organism>
<proteinExistence type="predicted"/>
<keyword evidence="2" id="KW-1185">Reference proteome</keyword>
<gene>
    <name evidence="1" type="ORF">L596_020773</name>
</gene>
<dbReference type="Proteomes" id="UP000298663">
    <property type="component" value="Unassembled WGS sequence"/>
</dbReference>
<reference evidence="1 2" key="2">
    <citation type="journal article" date="2019" name="G3 (Bethesda)">
        <title>Hybrid Assembly of the Genome of the Entomopathogenic Nematode Steinernema carpocapsae Identifies the X-Chromosome.</title>
        <authorList>
            <person name="Serra L."/>
            <person name="Macchietto M."/>
            <person name="Macias-Munoz A."/>
            <person name="McGill C.J."/>
            <person name="Rodriguez I.M."/>
            <person name="Rodriguez B."/>
            <person name="Murad R."/>
            <person name="Mortazavi A."/>
        </authorList>
    </citation>
    <scope>NUCLEOTIDE SEQUENCE [LARGE SCALE GENOMIC DNA]</scope>
    <source>
        <strain evidence="1 2">ALL</strain>
    </source>
</reference>
<accession>A0A4U5MUI9</accession>
<dbReference type="AlphaFoldDB" id="A0A4U5MUI9"/>
<name>A0A4U5MUI9_STECR</name>
<sequence>MVNISLQLTGEEAIEWHAILDECNATSHNASMTSDDIVVQCSSEIKLFFKKFPDCNEKFRYFMIGGWGDFSGLFQVSIWINADFAESVIIVENGKCKLEEAILEFEATISEQSEKDALEELRAEISFCVNDASLSYEEKMANISLTFINFFKLHAAWEADIRGIDIPGFGSIDAFLDVSMQFYRIANFDELFVVSPGETDCELVVDLTAEMNNAKYNFSRSEKTMLTDFINNIRVLIAGNASLSIEAKIKAVVYQYSQLMMTGSFLKFRLREFSIGASFDFGTFGDLIDASDFGSRFPRRAPRRRAQPRPPLPCRATALLLPRSSRSSTAT</sequence>
<evidence type="ECO:0000313" key="2">
    <source>
        <dbReference type="Proteomes" id="UP000298663"/>
    </source>
</evidence>
<dbReference type="STRING" id="34508.A0A4U5MUI9"/>
<comment type="caution">
    <text evidence="1">The sequence shown here is derived from an EMBL/GenBank/DDBJ whole genome shotgun (WGS) entry which is preliminary data.</text>
</comment>
<protein>
    <submittedName>
        <fullName evidence="1">Uncharacterized protein</fullName>
    </submittedName>
</protein>
<dbReference type="OrthoDB" id="5850529at2759"/>
<evidence type="ECO:0000313" key="1">
    <source>
        <dbReference type="EMBL" id="TKR73466.1"/>
    </source>
</evidence>
<reference evidence="1 2" key="1">
    <citation type="journal article" date="2015" name="Genome Biol.">
        <title>Comparative genomics of Steinernema reveals deeply conserved gene regulatory networks.</title>
        <authorList>
            <person name="Dillman A.R."/>
            <person name="Macchietto M."/>
            <person name="Porter C.F."/>
            <person name="Rogers A."/>
            <person name="Williams B."/>
            <person name="Antoshechkin I."/>
            <person name="Lee M.M."/>
            <person name="Goodwin Z."/>
            <person name="Lu X."/>
            <person name="Lewis E.E."/>
            <person name="Goodrich-Blair H."/>
            <person name="Stock S.P."/>
            <person name="Adams B.J."/>
            <person name="Sternberg P.W."/>
            <person name="Mortazavi A."/>
        </authorList>
    </citation>
    <scope>NUCLEOTIDE SEQUENCE [LARGE SCALE GENOMIC DNA]</scope>
    <source>
        <strain evidence="1 2">ALL</strain>
    </source>
</reference>
<dbReference type="EMBL" id="AZBU02000006">
    <property type="protein sequence ID" value="TKR73466.1"/>
    <property type="molecule type" value="Genomic_DNA"/>
</dbReference>